<keyword evidence="21" id="KW-1185">Reference proteome</keyword>
<dbReference type="GO" id="GO:0005794">
    <property type="term" value="C:Golgi apparatus"/>
    <property type="evidence" value="ECO:0007669"/>
    <property type="project" value="UniProtKB-SubCell"/>
</dbReference>
<proteinExistence type="inferred from homology"/>
<evidence type="ECO:0000256" key="12">
    <source>
        <dbReference type="ARBA" id="ARBA00037875"/>
    </source>
</evidence>
<dbReference type="GO" id="GO:0015031">
    <property type="term" value="P:protein transport"/>
    <property type="evidence" value="ECO:0007669"/>
    <property type="project" value="UniProtKB-KW"/>
</dbReference>
<keyword evidence="6 16" id="KW-1133">Transmembrane helix</keyword>
<evidence type="ECO:0000256" key="2">
    <source>
        <dbReference type="ARBA" id="ARBA00008025"/>
    </source>
</evidence>
<evidence type="ECO:0000256" key="6">
    <source>
        <dbReference type="ARBA" id="ARBA00022989"/>
    </source>
</evidence>
<evidence type="ECO:0000256" key="4">
    <source>
        <dbReference type="ARBA" id="ARBA00022692"/>
    </source>
</evidence>
<dbReference type="PROSITE" id="PS50859">
    <property type="entry name" value="LONGIN"/>
    <property type="match status" value="1"/>
</dbReference>
<feature type="domain" description="Longin" evidence="17">
    <location>
        <begin position="1"/>
        <end position="124"/>
    </location>
</feature>
<evidence type="ECO:0000256" key="16">
    <source>
        <dbReference type="SAM" id="Phobius"/>
    </source>
</evidence>
<gene>
    <name evidence="19" type="ORF">ONE63_002350</name>
    <name evidence="20" type="ORF">ONE63_002351</name>
</gene>
<protein>
    <recommendedName>
        <fullName evidence="13">Vesicle-associated membrane protein 7</fullName>
    </recommendedName>
    <alternativeName>
        <fullName evidence="14">Synaptobrevin-like protein 1</fullName>
    </alternativeName>
</protein>
<dbReference type="GO" id="GO:0005789">
    <property type="term" value="C:endoplasmic reticulum membrane"/>
    <property type="evidence" value="ECO:0007669"/>
    <property type="project" value="UniProtKB-SubCell"/>
</dbReference>
<dbReference type="GO" id="GO:0030670">
    <property type="term" value="C:phagocytic vesicle membrane"/>
    <property type="evidence" value="ECO:0007669"/>
    <property type="project" value="UniProtKB-SubCell"/>
</dbReference>
<evidence type="ECO:0000313" key="20">
    <source>
        <dbReference type="EMBL" id="KAJ1522033.1"/>
    </source>
</evidence>
<dbReference type="PROSITE" id="PS50892">
    <property type="entry name" value="V_SNARE"/>
    <property type="match status" value="1"/>
</dbReference>
<keyword evidence="3" id="KW-0813">Transport</keyword>
<organism evidence="20 21">
    <name type="scientific">Megalurothrips usitatus</name>
    <name type="common">bean blossom thrips</name>
    <dbReference type="NCBI Taxonomy" id="439358"/>
    <lineage>
        <taxon>Eukaryota</taxon>
        <taxon>Metazoa</taxon>
        <taxon>Ecdysozoa</taxon>
        <taxon>Arthropoda</taxon>
        <taxon>Hexapoda</taxon>
        <taxon>Insecta</taxon>
        <taxon>Pterygota</taxon>
        <taxon>Neoptera</taxon>
        <taxon>Paraneoptera</taxon>
        <taxon>Thysanoptera</taxon>
        <taxon>Terebrantia</taxon>
        <taxon>Thripoidea</taxon>
        <taxon>Thripidae</taxon>
        <taxon>Megalurothrips</taxon>
    </lineage>
</organism>
<dbReference type="CDD" id="cd15843">
    <property type="entry name" value="R-SNARE"/>
    <property type="match status" value="1"/>
</dbReference>
<comment type="subcellular location">
    <subcellularLocation>
        <location evidence="12">Cytoplasmic vesicle</location>
        <location evidence="12">Phagosome membrane</location>
        <topology evidence="12">Single-pass type IV membrane protein</topology>
    </subcellularLocation>
    <subcellularLocation>
        <location evidence="9">Cytoplasmic vesicle</location>
        <location evidence="9">Secretory vesicle membrane</location>
        <topology evidence="9">Single-pass type IV membrane protein</topology>
    </subcellularLocation>
    <subcellularLocation>
        <location evidence="1">Endoplasmic reticulum membrane</location>
        <topology evidence="1">Single-pass type IV membrane protein</topology>
    </subcellularLocation>
    <subcellularLocation>
        <location evidence="8">Golgi apparatus</location>
        <location evidence="8">trans-Golgi network membrane</location>
        <topology evidence="8">Single-pass type IV membrane protein</topology>
    </subcellularLocation>
    <subcellularLocation>
        <location evidence="10">Late endosome membrane</location>
        <topology evidence="10">Single-pass type IV membrane protein</topology>
    </subcellularLocation>
    <subcellularLocation>
        <location evidence="11">Lysosome membrane</location>
        <topology evidence="11">Single-pass type IV membrane protein</topology>
    </subcellularLocation>
</comment>
<comment type="caution">
    <text evidence="20">The sequence shown here is derived from an EMBL/GenBank/DDBJ whole genome shotgun (WGS) entry which is preliminary data.</text>
</comment>
<evidence type="ECO:0000256" key="14">
    <source>
        <dbReference type="ARBA" id="ARBA00042194"/>
    </source>
</evidence>
<dbReference type="SUPFAM" id="SSF64356">
    <property type="entry name" value="SNARE-like"/>
    <property type="match status" value="1"/>
</dbReference>
<evidence type="ECO:0000256" key="11">
    <source>
        <dbReference type="ARBA" id="ARBA00037863"/>
    </source>
</evidence>
<feature type="domain" description="V-SNARE coiled-coil homology" evidence="18">
    <location>
        <begin position="138"/>
        <end position="198"/>
    </location>
</feature>
<accession>A0AAV7XAX2</accession>
<dbReference type="EMBL" id="JAPTSV010000012">
    <property type="protein sequence ID" value="KAJ1522033.1"/>
    <property type="molecule type" value="Genomic_DNA"/>
</dbReference>
<keyword evidence="5" id="KW-0653">Protein transport</keyword>
<dbReference type="InterPro" id="IPR010908">
    <property type="entry name" value="Longin_dom"/>
</dbReference>
<evidence type="ECO:0000256" key="8">
    <source>
        <dbReference type="ARBA" id="ARBA00037801"/>
    </source>
</evidence>
<feature type="transmembrane region" description="Helical" evidence="16">
    <location>
        <begin position="202"/>
        <end position="225"/>
    </location>
</feature>
<dbReference type="InterPro" id="IPR011012">
    <property type="entry name" value="Longin-like_dom_sf"/>
</dbReference>
<dbReference type="AlphaFoldDB" id="A0AAV7XAX2"/>
<keyword evidence="7 16" id="KW-0472">Membrane</keyword>
<dbReference type="InterPro" id="IPR051097">
    <property type="entry name" value="Synaptobrevin-like_transport"/>
</dbReference>
<dbReference type="SUPFAM" id="SSF58038">
    <property type="entry name" value="SNARE fusion complex"/>
    <property type="match status" value="1"/>
</dbReference>
<dbReference type="Pfam" id="PF13774">
    <property type="entry name" value="Longin"/>
    <property type="match status" value="1"/>
</dbReference>
<dbReference type="Pfam" id="PF00957">
    <property type="entry name" value="Synaptobrevin"/>
    <property type="match status" value="1"/>
</dbReference>
<dbReference type="Gene3D" id="1.20.5.110">
    <property type="match status" value="1"/>
</dbReference>
<dbReference type="GO" id="GO:0016192">
    <property type="term" value="P:vesicle-mediated transport"/>
    <property type="evidence" value="ECO:0007669"/>
    <property type="project" value="InterPro"/>
</dbReference>
<evidence type="ECO:0000259" key="18">
    <source>
        <dbReference type="PROSITE" id="PS50892"/>
    </source>
</evidence>
<dbReference type="GO" id="GO:0005765">
    <property type="term" value="C:lysosomal membrane"/>
    <property type="evidence" value="ECO:0007669"/>
    <property type="project" value="UniProtKB-SubCell"/>
</dbReference>
<evidence type="ECO:0000313" key="21">
    <source>
        <dbReference type="Proteomes" id="UP001075354"/>
    </source>
</evidence>
<evidence type="ECO:0000256" key="15">
    <source>
        <dbReference type="PROSITE-ProRule" id="PRU00290"/>
    </source>
</evidence>
<dbReference type="Proteomes" id="UP001075354">
    <property type="component" value="Chromosome 12"/>
</dbReference>
<evidence type="ECO:0000256" key="5">
    <source>
        <dbReference type="ARBA" id="ARBA00022927"/>
    </source>
</evidence>
<dbReference type="PANTHER" id="PTHR21136:SF168">
    <property type="entry name" value="VESICLE-ASSOCIATED MEMBRANE PROTEIN 9"/>
    <property type="match status" value="1"/>
</dbReference>
<comment type="similarity">
    <text evidence="2">Belongs to the synaptobrevin family.</text>
</comment>
<evidence type="ECO:0000256" key="10">
    <source>
        <dbReference type="ARBA" id="ARBA00037845"/>
    </source>
</evidence>
<evidence type="ECO:0000256" key="1">
    <source>
        <dbReference type="ARBA" id="ARBA00004163"/>
    </source>
</evidence>
<evidence type="ECO:0000256" key="9">
    <source>
        <dbReference type="ARBA" id="ARBA00037803"/>
    </source>
</evidence>
<reference evidence="20" key="1">
    <citation type="submission" date="2022-12" db="EMBL/GenBank/DDBJ databases">
        <title>Chromosome-level genome assembly of the bean flower thrips Megalurothrips usitatus.</title>
        <authorList>
            <person name="Ma L."/>
            <person name="Liu Q."/>
            <person name="Li H."/>
            <person name="Cai W."/>
        </authorList>
    </citation>
    <scope>NUCLEOTIDE SEQUENCE</scope>
    <source>
        <strain evidence="20">Cailab_2022a</strain>
    </source>
</reference>
<dbReference type="GO" id="GO:0030658">
    <property type="term" value="C:transport vesicle membrane"/>
    <property type="evidence" value="ECO:0007669"/>
    <property type="project" value="UniProtKB-SubCell"/>
</dbReference>
<dbReference type="PANTHER" id="PTHR21136">
    <property type="entry name" value="SNARE PROTEINS"/>
    <property type="match status" value="1"/>
</dbReference>
<evidence type="ECO:0000256" key="3">
    <source>
        <dbReference type="ARBA" id="ARBA00022448"/>
    </source>
</evidence>
<keyword evidence="4 16" id="KW-0812">Transmembrane</keyword>
<name>A0AAV7XAX2_9NEOP</name>
<evidence type="ECO:0000259" key="17">
    <source>
        <dbReference type="PROSITE" id="PS50859"/>
    </source>
</evidence>
<sequence>MPRRPRLNILYCSISNNNVTLVSHQNEVAGCSDSDEALEEVLAEVLETTKYYNELDNIGVSWKAHFLIDRGIIFTCITKFTDSHYLPFAFLHDVREKFSEQPSLISRSYRAGEDEFDRDFRPVLVQIMDDFNSGRADKISQVDEQIEDIKEVMLQNVEKIMERADALADLLSKTEDLKSQGVDFRVAARQVFVQSRCRNLKLWLVILFLFSLFVTIVILFVTGVIKT</sequence>
<evidence type="ECO:0000256" key="13">
    <source>
        <dbReference type="ARBA" id="ARBA00039269"/>
    </source>
</evidence>
<keyword evidence="15" id="KW-0175">Coiled coil</keyword>
<dbReference type="InterPro" id="IPR042855">
    <property type="entry name" value="V_SNARE_CC"/>
</dbReference>
<dbReference type="PRINTS" id="PR00219">
    <property type="entry name" value="SYNAPTOBREVN"/>
</dbReference>
<evidence type="ECO:0000256" key="7">
    <source>
        <dbReference type="ARBA" id="ARBA00023136"/>
    </source>
</evidence>
<dbReference type="InterPro" id="IPR001388">
    <property type="entry name" value="Synaptobrevin-like"/>
</dbReference>
<dbReference type="EMBL" id="JAPTSV010000012">
    <property type="protein sequence ID" value="KAJ1522032.1"/>
    <property type="molecule type" value="Genomic_DNA"/>
</dbReference>
<dbReference type="GO" id="GO:0031902">
    <property type="term" value="C:late endosome membrane"/>
    <property type="evidence" value="ECO:0007669"/>
    <property type="project" value="UniProtKB-SubCell"/>
</dbReference>
<evidence type="ECO:0000313" key="19">
    <source>
        <dbReference type="EMBL" id="KAJ1522032.1"/>
    </source>
</evidence>
<dbReference type="Gene3D" id="3.30.450.50">
    <property type="entry name" value="Longin domain"/>
    <property type="match status" value="1"/>
</dbReference>